<organism evidence="1">
    <name type="scientific">Anguilla anguilla</name>
    <name type="common">European freshwater eel</name>
    <name type="synonym">Muraena anguilla</name>
    <dbReference type="NCBI Taxonomy" id="7936"/>
    <lineage>
        <taxon>Eukaryota</taxon>
        <taxon>Metazoa</taxon>
        <taxon>Chordata</taxon>
        <taxon>Craniata</taxon>
        <taxon>Vertebrata</taxon>
        <taxon>Euteleostomi</taxon>
        <taxon>Actinopterygii</taxon>
        <taxon>Neopterygii</taxon>
        <taxon>Teleostei</taxon>
        <taxon>Anguilliformes</taxon>
        <taxon>Anguillidae</taxon>
        <taxon>Anguilla</taxon>
    </lineage>
</organism>
<name>A0A0E9RBG2_ANGAN</name>
<reference evidence="1" key="2">
    <citation type="journal article" date="2015" name="Fish Shellfish Immunol.">
        <title>Early steps in the European eel (Anguilla anguilla)-Vibrio vulnificus interaction in the gills: Role of the RtxA13 toxin.</title>
        <authorList>
            <person name="Callol A."/>
            <person name="Pajuelo D."/>
            <person name="Ebbesson L."/>
            <person name="Teles M."/>
            <person name="MacKenzie S."/>
            <person name="Amaro C."/>
        </authorList>
    </citation>
    <scope>NUCLEOTIDE SEQUENCE</scope>
</reference>
<sequence length="23" mass="2755">MPNVYNNKQNTIHNMLQLGKYPH</sequence>
<evidence type="ECO:0000313" key="1">
    <source>
        <dbReference type="EMBL" id="JAH26137.1"/>
    </source>
</evidence>
<protein>
    <submittedName>
        <fullName evidence="1">Uncharacterized protein</fullName>
    </submittedName>
</protein>
<proteinExistence type="predicted"/>
<dbReference type="EMBL" id="GBXM01082440">
    <property type="protein sequence ID" value="JAH26137.1"/>
    <property type="molecule type" value="Transcribed_RNA"/>
</dbReference>
<dbReference type="AlphaFoldDB" id="A0A0E9RBG2"/>
<accession>A0A0E9RBG2</accession>
<reference evidence="1" key="1">
    <citation type="submission" date="2014-11" db="EMBL/GenBank/DDBJ databases">
        <authorList>
            <person name="Amaro Gonzalez C."/>
        </authorList>
    </citation>
    <scope>NUCLEOTIDE SEQUENCE</scope>
</reference>